<name>A0A0A9E4H7_ARUDO</name>
<sequence>MQGALQMLQVRLVEALIYEDKNGAGHPCVRHRDKAWPPVPQLHIIHSRRRKLWPLEQVLLAGDHELPLAAIELLADDALPLSRGDQDVTIQVHICTAVQATPWITLHNLWSPGHLLPWRNQSSESQARGIQQLLLLQHLVCRELDIGVVEAVALEH</sequence>
<evidence type="ECO:0000313" key="1">
    <source>
        <dbReference type="EMBL" id="JAD93933.1"/>
    </source>
</evidence>
<dbReference type="AlphaFoldDB" id="A0A0A9E4H7"/>
<protein>
    <submittedName>
        <fullName evidence="1">Uncharacterized protein</fullName>
    </submittedName>
</protein>
<reference evidence="1" key="1">
    <citation type="submission" date="2014-09" db="EMBL/GenBank/DDBJ databases">
        <authorList>
            <person name="Magalhaes I.L.F."/>
            <person name="Oliveira U."/>
            <person name="Santos F.R."/>
            <person name="Vidigal T.H.D.A."/>
            <person name="Brescovit A.D."/>
            <person name="Santos A.J."/>
        </authorList>
    </citation>
    <scope>NUCLEOTIDE SEQUENCE</scope>
    <source>
        <tissue evidence="1">Shoot tissue taken approximately 20 cm above the soil surface</tissue>
    </source>
</reference>
<organism evidence="1">
    <name type="scientific">Arundo donax</name>
    <name type="common">Giant reed</name>
    <name type="synonym">Donax arundinaceus</name>
    <dbReference type="NCBI Taxonomy" id="35708"/>
    <lineage>
        <taxon>Eukaryota</taxon>
        <taxon>Viridiplantae</taxon>
        <taxon>Streptophyta</taxon>
        <taxon>Embryophyta</taxon>
        <taxon>Tracheophyta</taxon>
        <taxon>Spermatophyta</taxon>
        <taxon>Magnoliopsida</taxon>
        <taxon>Liliopsida</taxon>
        <taxon>Poales</taxon>
        <taxon>Poaceae</taxon>
        <taxon>PACMAD clade</taxon>
        <taxon>Arundinoideae</taxon>
        <taxon>Arundineae</taxon>
        <taxon>Arundo</taxon>
    </lineage>
</organism>
<accession>A0A0A9E4H7</accession>
<proteinExistence type="predicted"/>
<dbReference type="EMBL" id="GBRH01203962">
    <property type="protein sequence ID" value="JAD93933.1"/>
    <property type="molecule type" value="Transcribed_RNA"/>
</dbReference>
<reference evidence="1" key="2">
    <citation type="journal article" date="2015" name="Data Brief">
        <title>Shoot transcriptome of the giant reed, Arundo donax.</title>
        <authorList>
            <person name="Barrero R.A."/>
            <person name="Guerrero F.D."/>
            <person name="Moolhuijzen P."/>
            <person name="Goolsby J.A."/>
            <person name="Tidwell J."/>
            <person name="Bellgard S.E."/>
            <person name="Bellgard M.I."/>
        </authorList>
    </citation>
    <scope>NUCLEOTIDE SEQUENCE</scope>
    <source>
        <tissue evidence="1">Shoot tissue taken approximately 20 cm above the soil surface</tissue>
    </source>
</reference>